<dbReference type="PANTHER" id="PTHR30273">
    <property type="entry name" value="PERIPLASMIC SIGNAL SENSOR AND SIGMA FACTOR ACTIVATOR FECR-RELATED"/>
    <property type="match status" value="1"/>
</dbReference>
<evidence type="ECO:0000313" key="4">
    <source>
        <dbReference type="Proteomes" id="UP000676409"/>
    </source>
</evidence>
<dbReference type="Pfam" id="PF04773">
    <property type="entry name" value="FecR"/>
    <property type="match status" value="1"/>
</dbReference>
<accession>A0A975IY66</accession>
<organism evidence="3 4">
    <name type="scientific">Phenylobacterium montanum</name>
    <dbReference type="NCBI Taxonomy" id="2823693"/>
    <lineage>
        <taxon>Bacteria</taxon>
        <taxon>Pseudomonadati</taxon>
        <taxon>Pseudomonadota</taxon>
        <taxon>Alphaproteobacteria</taxon>
        <taxon>Caulobacterales</taxon>
        <taxon>Caulobacteraceae</taxon>
        <taxon>Phenylobacterium</taxon>
    </lineage>
</organism>
<evidence type="ECO:0000313" key="3">
    <source>
        <dbReference type="EMBL" id="QUD90136.1"/>
    </source>
</evidence>
<keyword evidence="4" id="KW-1185">Reference proteome</keyword>
<dbReference type="Pfam" id="PF16220">
    <property type="entry name" value="DUF4880"/>
    <property type="match status" value="1"/>
</dbReference>
<protein>
    <submittedName>
        <fullName evidence="3">FecR domain-containing protein</fullName>
    </submittedName>
</protein>
<reference evidence="3" key="1">
    <citation type="submission" date="2021-04" db="EMBL/GenBank/DDBJ databases">
        <title>The complete genome sequence of Caulobacter sp. S6.</title>
        <authorList>
            <person name="Tang Y."/>
            <person name="Ouyang W."/>
            <person name="Liu Q."/>
            <person name="Huang B."/>
            <person name="Guo Z."/>
            <person name="Lei P."/>
        </authorList>
    </citation>
    <scope>NUCLEOTIDE SEQUENCE</scope>
    <source>
        <strain evidence="3">S6</strain>
    </source>
</reference>
<dbReference type="PANTHER" id="PTHR30273:SF2">
    <property type="entry name" value="PROTEIN FECR"/>
    <property type="match status" value="1"/>
</dbReference>
<dbReference type="Gene3D" id="2.60.120.1440">
    <property type="match status" value="1"/>
</dbReference>
<proteinExistence type="predicted"/>
<dbReference type="AlphaFoldDB" id="A0A975IY66"/>
<dbReference type="InterPro" id="IPR012373">
    <property type="entry name" value="Ferrdict_sens_TM"/>
</dbReference>
<dbReference type="KEGG" id="caul:KCG34_09845"/>
<dbReference type="InterPro" id="IPR006860">
    <property type="entry name" value="FecR"/>
</dbReference>
<dbReference type="Proteomes" id="UP000676409">
    <property type="component" value="Chromosome"/>
</dbReference>
<gene>
    <name evidence="3" type="ORF">KCG34_09845</name>
</gene>
<dbReference type="GO" id="GO:0016989">
    <property type="term" value="F:sigma factor antagonist activity"/>
    <property type="evidence" value="ECO:0007669"/>
    <property type="project" value="TreeGrafter"/>
</dbReference>
<evidence type="ECO:0000259" key="1">
    <source>
        <dbReference type="Pfam" id="PF04773"/>
    </source>
</evidence>
<dbReference type="RefSeq" id="WP_211940187.1">
    <property type="nucleotide sequence ID" value="NZ_CP073078.1"/>
</dbReference>
<sequence>MVPPEEASPAAEEAVRREGAAWFARMRGPDAARHRPDFEAWAKADPRHQAVYDRLVLRWDEAAVLVGARPSVQIGDRPAAWGGWRKLPLGFGLTACALAILVVLAPVRPAFLDVLGAPSPWWTRIRTGVGEVRQVRLADGASVVVDTDSLVLTRLTDGAGRVRLLRGRARLDAQPDPARRFTVEAGDADVAAQGAVFDVAYTQSDGASATPLKGALDIRAPGAGDRVPAARVGVGQAWSQGPGRRPRIAPAAAGAALWPTGVLSFSQTPLGEALAQANRYARQHVVLADPALGQLEVSGVFRAREPKALADGLAAAFDLRVEVRPDGDLSLARPSAATPIDPPR</sequence>
<dbReference type="InterPro" id="IPR032623">
    <property type="entry name" value="FecR_N"/>
</dbReference>
<evidence type="ECO:0000259" key="2">
    <source>
        <dbReference type="Pfam" id="PF16220"/>
    </source>
</evidence>
<name>A0A975IY66_9CAUL</name>
<dbReference type="PIRSF" id="PIRSF018266">
    <property type="entry name" value="FecR"/>
    <property type="match status" value="1"/>
</dbReference>
<feature type="domain" description="FecR protein" evidence="1">
    <location>
        <begin position="124"/>
        <end position="214"/>
    </location>
</feature>
<dbReference type="EMBL" id="CP073078">
    <property type="protein sequence ID" value="QUD90136.1"/>
    <property type="molecule type" value="Genomic_DNA"/>
</dbReference>
<feature type="domain" description="FecR N-terminal" evidence="2">
    <location>
        <begin position="20"/>
        <end position="55"/>
    </location>
</feature>